<evidence type="ECO:0000313" key="1">
    <source>
        <dbReference type="EMBL" id="MED6124696.1"/>
    </source>
</evidence>
<reference evidence="1 2" key="1">
    <citation type="journal article" date="2023" name="Plants (Basel)">
        <title>Bridging the Gap: Combining Genomics and Transcriptomics Approaches to Understand Stylosanthes scabra, an Orphan Legume from the Brazilian Caatinga.</title>
        <authorList>
            <person name="Ferreira-Neto J.R.C."/>
            <person name="da Silva M.D."/>
            <person name="Binneck E."/>
            <person name="de Melo N.F."/>
            <person name="da Silva R.H."/>
            <person name="de Melo A.L.T.M."/>
            <person name="Pandolfi V."/>
            <person name="Bustamante F.O."/>
            <person name="Brasileiro-Vidal A.C."/>
            <person name="Benko-Iseppon A.M."/>
        </authorList>
    </citation>
    <scope>NUCLEOTIDE SEQUENCE [LARGE SCALE GENOMIC DNA]</scope>
    <source>
        <tissue evidence="1">Leaves</tissue>
    </source>
</reference>
<dbReference type="InterPro" id="IPR053307">
    <property type="entry name" value="Mitochondrial_IM_protease"/>
</dbReference>
<protein>
    <submittedName>
        <fullName evidence="1">Uncharacterized protein</fullName>
    </submittedName>
</protein>
<comment type="caution">
    <text evidence="1">The sequence shown here is derived from an EMBL/GenBank/DDBJ whole genome shotgun (WGS) entry which is preliminary data.</text>
</comment>
<dbReference type="PANTHER" id="PTHR47040">
    <property type="entry name" value="OSJNBA0068L06.9 PROTEIN"/>
    <property type="match status" value="1"/>
</dbReference>
<accession>A0ABU6RLL5</accession>
<dbReference type="EMBL" id="JASCZI010030764">
    <property type="protein sequence ID" value="MED6124696.1"/>
    <property type="molecule type" value="Genomic_DNA"/>
</dbReference>
<dbReference type="PANTHER" id="PTHR47040:SF1">
    <property type="entry name" value="MITOCHONDRIAL ATP-INDEPENDENT INNER MEMBRANE PROTEASE SUBUNIT 2"/>
    <property type="match status" value="1"/>
</dbReference>
<sequence>MVSISTWFRYVAHKFEYSISVGYKNYKGGHITDRELGDVIWKNFFQGKLTYTQWVKGDAMAPTIAEKPALLLIRKLPIPEPK</sequence>
<dbReference type="Proteomes" id="UP001341840">
    <property type="component" value="Unassembled WGS sequence"/>
</dbReference>
<organism evidence="1 2">
    <name type="scientific">Stylosanthes scabra</name>
    <dbReference type="NCBI Taxonomy" id="79078"/>
    <lineage>
        <taxon>Eukaryota</taxon>
        <taxon>Viridiplantae</taxon>
        <taxon>Streptophyta</taxon>
        <taxon>Embryophyta</taxon>
        <taxon>Tracheophyta</taxon>
        <taxon>Spermatophyta</taxon>
        <taxon>Magnoliopsida</taxon>
        <taxon>eudicotyledons</taxon>
        <taxon>Gunneridae</taxon>
        <taxon>Pentapetalae</taxon>
        <taxon>rosids</taxon>
        <taxon>fabids</taxon>
        <taxon>Fabales</taxon>
        <taxon>Fabaceae</taxon>
        <taxon>Papilionoideae</taxon>
        <taxon>50 kb inversion clade</taxon>
        <taxon>dalbergioids sensu lato</taxon>
        <taxon>Dalbergieae</taxon>
        <taxon>Pterocarpus clade</taxon>
        <taxon>Stylosanthes</taxon>
    </lineage>
</organism>
<evidence type="ECO:0000313" key="2">
    <source>
        <dbReference type="Proteomes" id="UP001341840"/>
    </source>
</evidence>
<proteinExistence type="predicted"/>
<name>A0ABU6RLL5_9FABA</name>
<keyword evidence="2" id="KW-1185">Reference proteome</keyword>
<gene>
    <name evidence="1" type="ORF">PIB30_061397</name>
</gene>